<dbReference type="GO" id="GO:0006265">
    <property type="term" value="P:DNA topological change"/>
    <property type="evidence" value="ECO:0007669"/>
    <property type="project" value="UniProtKB-UniRule"/>
</dbReference>
<evidence type="ECO:0000256" key="4">
    <source>
        <dbReference type="ARBA" id="ARBA00022741"/>
    </source>
</evidence>
<comment type="similarity">
    <text evidence="2 9">Belongs to the type II topoisomerase GyrA/ParC subunit family.</text>
</comment>
<dbReference type="SUPFAM" id="SSF56719">
    <property type="entry name" value="Type II DNA topoisomerase"/>
    <property type="match status" value="1"/>
</dbReference>
<dbReference type="EC" id="5.6.2.2" evidence="9"/>
<dbReference type="SUPFAM" id="SSF101904">
    <property type="entry name" value="GyrA/ParC C-terminal domain-like"/>
    <property type="match status" value="1"/>
</dbReference>
<evidence type="ECO:0000256" key="10">
    <source>
        <dbReference type="PROSITE-ProRule" id="PRU01384"/>
    </source>
</evidence>
<feature type="active site" description="O-(5'-phospho-DNA)-tyrosine intermediate" evidence="9 10">
    <location>
        <position position="121"/>
    </location>
</feature>
<dbReference type="GO" id="GO:0005737">
    <property type="term" value="C:cytoplasm"/>
    <property type="evidence" value="ECO:0007669"/>
    <property type="project" value="UniProtKB-SubCell"/>
</dbReference>
<comment type="miscellaneous">
    <text evidence="9">Few gyrases are as efficient as E.coli at forming negative supercoils. Not all organisms have 2 type II topoisomerases; in organisms with a single type II topoisomerase this enzyme also has to decatenate newly replicated chromosomes.</text>
</comment>
<dbReference type="FunFam" id="3.90.199.10:FF:000001">
    <property type="entry name" value="DNA gyrase subunit A"/>
    <property type="match status" value="1"/>
</dbReference>
<dbReference type="EMBL" id="ATBP01000023">
    <property type="protein sequence ID" value="ETR74067.1"/>
    <property type="molecule type" value="Genomic_DNA"/>
</dbReference>
<comment type="function">
    <text evidence="9">A type II topoisomerase that negatively supercoils closed circular double-stranded (ds) DNA in an ATP-dependent manner to modulate DNA topology and maintain chromosomes in an underwound state. Negative supercoiling favors strand separation, and DNA replication, transcription, recombination and repair, all of which involve strand separation. Also able to catalyze the interconversion of other topological isomers of dsDNA rings, including catenanes and knotted rings. Type II topoisomerases break and join 2 DNA strands simultaneously in an ATP-dependent manner.</text>
</comment>
<keyword evidence="5 9" id="KW-0067">ATP-binding</keyword>
<dbReference type="HAMAP" id="MF_01897">
    <property type="entry name" value="GyrA"/>
    <property type="match status" value="1"/>
</dbReference>
<keyword evidence="8 9" id="KW-0413">Isomerase</keyword>
<comment type="caution">
    <text evidence="12">The sequence shown here is derived from an EMBL/GenBank/DDBJ whole genome shotgun (WGS) entry which is preliminary data.</text>
</comment>
<comment type="catalytic activity">
    <reaction evidence="1 9 10">
        <text>ATP-dependent breakage, passage and rejoining of double-stranded DNA.</text>
        <dbReference type="EC" id="5.6.2.2"/>
    </reaction>
</comment>
<feature type="domain" description="Topo IIA-type catalytic" evidence="11">
    <location>
        <begin position="33"/>
        <end position="499"/>
    </location>
</feature>
<dbReference type="Gene3D" id="3.90.199.10">
    <property type="entry name" value="Topoisomerase II, domain 5"/>
    <property type="match status" value="1"/>
</dbReference>
<dbReference type="InterPro" id="IPR035516">
    <property type="entry name" value="Gyrase/topoIV_suA_C"/>
</dbReference>
<dbReference type="Gene3D" id="3.30.1360.40">
    <property type="match status" value="1"/>
</dbReference>
<keyword evidence="3 9" id="KW-0963">Cytoplasm</keyword>
<dbReference type="NCBIfam" id="TIGR01063">
    <property type="entry name" value="gyrA"/>
    <property type="match status" value="1"/>
</dbReference>
<evidence type="ECO:0000256" key="5">
    <source>
        <dbReference type="ARBA" id="ARBA00022840"/>
    </source>
</evidence>
<reference evidence="13" key="1">
    <citation type="submission" date="2012-11" db="EMBL/GenBank/DDBJ databases">
        <authorList>
            <person name="Lucero-Rivera Y.E."/>
            <person name="Tovar-Ramirez D."/>
        </authorList>
    </citation>
    <scope>NUCLEOTIDE SEQUENCE [LARGE SCALE GENOMIC DNA]</scope>
    <source>
        <strain evidence="13">Araruama</strain>
    </source>
</reference>
<keyword evidence="6 9" id="KW-0799">Topoisomerase</keyword>
<dbReference type="NCBIfam" id="NF004043">
    <property type="entry name" value="PRK05560.1"/>
    <property type="match status" value="1"/>
</dbReference>
<dbReference type="FunFam" id="1.10.268.10:FF:000001">
    <property type="entry name" value="DNA gyrase subunit A"/>
    <property type="match status" value="1"/>
</dbReference>
<evidence type="ECO:0000259" key="11">
    <source>
        <dbReference type="PROSITE" id="PS52040"/>
    </source>
</evidence>
<organism evidence="12 13">
    <name type="scientific">Candidatus Magnetoglobus multicellularis str. Araruama</name>
    <dbReference type="NCBI Taxonomy" id="890399"/>
    <lineage>
        <taxon>Bacteria</taxon>
        <taxon>Pseudomonadati</taxon>
        <taxon>Thermodesulfobacteriota</taxon>
        <taxon>Desulfobacteria</taxon>
        <taxon>Desulfobacterales</taxon>
        <taxon>Desulfobacteraceae</taxon>
        <taxon>Candidatus Magnetoglobus</taxon>
    </lineage>
</organism>
<dbReference type="Gene3D" id="2.120.10.90">
    <property type="entry name" value="DNA gyrase/topoisomerase IV, subunit A, C-terminal"/>
    <property type="match status" value="1"/>
</dbReference>
<dbReference type="FunFam" id="2.120.10.90:FF:000004">
    <property type="entry name" value="DNA gyrase subunit A"/>
    <property type="match status" value="1"/>
</dbReference>
<evidence type="ECO:0000256" key="8">
    <source>
        <dbReference type="ARBA" id="ARBA00023235"/>
    </source>
</evidence>
<dbReference type="CDD" id="cd00187">
    <property type="entry name" value="TOP4c"/>
    <property type="match status" value="1"/>
</dbReference>
<dbReference type="SMART" id="SM00434">
    <property type="entry name" value="TOP4c"/>
    <property type="match status" value="1"/>
</dbReference>
<dbReference type="InterPro" id="IPR013757">
    <property type="entry name" value="Topo_IIA_A_a_sf"/>
</dbReference>
<dbReference type="GO" id="GO:0006261">
    <property type="term" value="P:DNA-templated DNA replication"/>
    <property type="evidence" value="ECO:0007669"/>
    <property type="project" value="UniProtKB-UniRule"/>
</dbReference>
<evidence type="ECO:0000313" key="13">
    <source>
        <dbReference type="Proteomes" id="UP000189670"/>
    </source>
</evidence>
<evidence type="ECO:0000256" key="7">
    <source>
        <dbReference type="ARBA" id="ARBA00023125"/>
    </source>
</evidence>
<sequence>MLNPENSPKVSIEVEMKKSYLDYAMSVIIGRALPDVRDGLKPVHRRILFAMSELKNDWNKPYKKSARIVGETIGRYHPHGDSAIYDAIVRMAQDFSLRYPLVDGQGNFGSVDGDPPAAMRYTEIRMMRISHELLKDIEKETIDFVPNYDESTEEPSVLPSRVPNLLINGSSGIAVGMATNIPPHNLSEIVDALTALIDNPDLTFTDLMQYLPGPDFPTGGIIYGIDGIIKAYKTGRGIIRIRAKVSIEKEKKKGGGEIIVVSELPYQVNKARLIEKISALIKTKQLDGIRYARDESDRRGMRIAIAVKKDHMAEVILNQLYKHTQLENTFGIIILAIVNNRPELLSLKQALTHFIDHRKLIIVRRTRYDLRKAEERAHILEGLKIALANLDDVVALIRNSRTPPEAKQGLIDQFDLTEIQAQAILDMRLQRLTGLEQEKISAEYDQLIKDIAWYREILGSEQIVLNIIKEELAEIKEQFGDKRRSQITSDTKQISMEDMIVEEDMVVTVSNGGYIKRTPLSMYHSQHRGGKGKTAMETKEQDFLSHVFVASTHHFFLFFTNMGQVYWCKVYDIPQAGRVSRGKAIVNLLNFSENEQLATVLSVAEFTPGHFIIMATRNGLIKKTDIMAYSRPRTNGIRAINLVPGDELIAARLTDGTQNIFLASCLGKSIRFHESDIRPSGRTARGVKGIKLSAGDRIVGMEVLSYGETLFVATENGFGKRTSINEYTLQARGGKGVITIKTSARNGLVVSILLVEDDDDIILMTENGKLIRLHVNNISKISRNTQGVKLMDLDSGERISAAVRLPEKDSAKDPELDKLPKQQQLI</sequence>
<evidence type="ECO:0000256" key="1">
    <source>
        <dbReference type="ARBA" id="ARBA00000185"/>
    </source>
</evidence>
<dbReference type="FunFam" id="3.30.1360.40:FF:000002">
    <property type="entry name" value="DNA gyrase subunit A"/>
    <property type="match status" value="1"/>
</dbReference>
<dbReference type="PANTHER" id="PTHR43493:SF5">
    <property type="entry name" value="DNA GYRASE SUBUNIT A, CHLOROPLASTIC_MITOCHONDRIAL"/>
    <property type="match status" value="1"/>
</dbReference>
<feature type="short sequence motif" description="GyrA-box" evidence="9">
    <location>
        <begin position="526"/>
        <end position="532"/>
    </location>
</feature>
<dbReference type="GO" id="GO:0009330">
    <property type="term" value="C:DNA topoisomerase type II (double strand cut, ATP-hydrolyzing) complex"/>
    <property type="evidence" value="ECO:0007669"/>
    <property type="project" value="TreeGrafter"/>
</dbReference>
<evidence type="ECO:0000256" key="9">
    <source>
        <dbReference type="HAMAP-Rule" id="MF_01897"/>
    </source>
</evidence>
<dbReference type="InterPro" id="IPR006691">
    <property type="entry name" value="GyrA/parC_rep"/>
</dbReference>
<dbReference type="InterPro" id="IPR002205">
    <property type="entry name" value="Topo_IIA_dom_A"/>
</dbReference>
<evidence type="ECO:0000256" key="2">
    <source>
        <dbReference type="ARBA" id="ARBA00008263"/>
    </source>
</evidence>
<dbReference type="GO" id="GO:0005694">
    <property type="term" value="C:chromosome"/>
    <property type="evidence" value="ECO:0007669"/>
    <property type="project" value="InterPro"/>
</dbReference>
<protein>
    <recommendedName>
        <fullName evidence="9">DNA gyrase subunit A</fullName>
        <ecNumber evidence="9">5.6.2.2</ecNumber>
    </recommendedName>
</protein>
<dbReference type="PANTHER" id="PTHR43493">
    <property type="entry name" value="DNA GYRASE/TOPOISOMERASE SUBUNIT A"/>
    <property type="match status" value="1"/>
</dbReference>
<comment type="subcellular location">
    <subcellularLocation>
        <location evidence="9">Cytoplasm</location>
    </subcellularLocation>
</comment>
<proteinExistence type="inferred from homology"/>
<dbReference type="GO" id="GO:0034335">
    <property type="term" value="F:DNA negative supercoiling activity"/>
    <property type="evidence" value="ECO:0007669"/>
    <property type="project" value="UniProtKB-ARBA"/>
</dbReference>
<dbReference type="Proteomes" id="UP000189670">
    <property type="component" value="Unassembled WGS sequence"/>
</dbReference>
<dbReference type="GO" id="GO:0005524">
    <property type="term" value="F:ATP binding"/>
    <property type="evidence" value="ECO:0007669"/>
    <property type="project" value="UniProtKB-UniRule"/>
</dbReference>
<dbReference type="Pfam" id="PF00521">
    <property type="entry name" value="DNA_topoisoIV"/>
    <property type="match status" value="1"/>
</dbReference>
<dbReference type="PROSITE" id="PS52040">
    <property type="entry name" value="TOPO_IIA"/>
    <property type="match status" value="1"/>
</dbReference>
<dbReference type="NCBIfam" id="NF004044">
    <property type="entry name" value="PRK05561.1"/>
    <property type="match status" value="1"/>
</dbReference>
<dbReference type="GO" id="GO:0003677">
    <property type="term" value="F:DNA binding"/>
    <property type="evidence" value="ECO:0007669"/>
    <property type="project" value="UniProtKB-UniRule"/>
</dbReference>
<keyword evidence="4 9" id="KW-0547">Nucleotide-binding</keyword>
<evidence type="ECO:0000313" key="12">
    <source>
        <dbReference type="EMBL" id="ETR74067.1"/>
    </source>
</evidence>
<keyword evidence="7 9" id="KW-0238">DNA-binding</keyword>
<name>A0A1V1PGR7_9BACT</name>
<dbReference type="InterPro" id="IPR005743">
    <property type="entry name" value="GyrA"/>
</dbReference>
<dbReference type="InterPro" id="IPR050220">
    <property type="entry name" value="Type_II_DNA_Topoisomerases"/>
</dbReference>
<evidence type="ECO:0000256" key="3">
    <source>
        <dbReference type="ARBA" id="ARBA00022490"/>
    </source>
</evidence>
<gene>
    <name evidence="9 12" type="primary">gyrA</name>
    <name evidence="12" type="ORF">OMM_00475</name>
</gene>
<dbReference type="InterPro" id="IPR013760">
    <property type="entry name" value="Topo_IIA-like_dom_sf"/>
</dbReference>
<accession>A0A1V1PGR7</accession>
<dbReference type="AlphaFoldDB" id="A0A1V1PGR7"/>
<evidence type="ECO:0000256" key="6">
    <source>
        <dbReference type="ARBA" id="ARBA00023029"/>
    </source>
</evidence>
<dbReference type="Gene3D" id="1.10.268.10">
    <property type="entry name" value="Topoisomerase, domain 3"/>
    <property type="match status" value="1"/>
</dbReference>
<dbReference type="InterPro" id="IPR013758">
    <property type="entry name" value="Topo_IIA_A/C_ab"/>
</dbReference>
<comment type="subunit">
    <text evidence="9">Heterotetramer, composed of two GyrA and two GyrB chains. In the heterotetramer, GyrA contains the active site tyrosine that forms a transient covalent intermediate with DNA, while GyrB binds cofactors and catalyzes ATP hydrolysis.</text>
</comment>
<dbReference type="Pfam" id="PF03989">
    <property type="entry name" value="DNA_gyraseA_C"/>
    <property type="match status" value="6"/>
</dbReference>